<dbReference type="AlphaFoldDB" id="A0A9X3AKN6"/>
<dbReference type="Gene3D" id="3.40.50.1820">
    <property type="entry name" value="alpha/beta hydrolase"/>
    <property type="match status" value="1"/>
</dbReference>
<dbReference type="SUPFAM" id="SSF53474">
    <property type="entry name" value="alpha/beta-Hydrolases"/>
    <property type="match status" value="1"/>
</dbReference>
<proteinExistence type="predicted"/>
<accession>A0A9X3AKN6</accession>
<protein>
    <submittedName>
        <fullName evidence="1">Uncharacterized protein</fullName>
    </submittedName>
</protein>
<reference evidence="1" key="1">
    <citation type="submission" date="2022-09" db="EMBL/GenBank/DDBJ databases">
        <title>The genome sequence of Tsuneonella sp. YG55.</title>
        <authorList>
            <person name="Liu Y."/>
        </authorList>
    </citation>
    <scope>NUCLEOTIDE SEQUENCE</scope>
    <source>
        <strain evidence="1">YG55</strain>
    </source>
</reference>
<dbReference type="InterPro" id="IPR029058">
    <property type="entry name" value="AB_hydrolase_fold"/>
</dbReference>
<keyword evidence="2" id="KW-1185">Reference proteome</keyword>
<dbReference type="RefSeq" id="WP_259961452.1">
    <property type="nucleotide sequence ID" value="NZ_JAOAMV010000002.1"/>
</dbReference>
<dbReference type="Proteomes" id="UP001142648">
    <property type="component" value="Unassembled WGS sequence"/>
</dbReference>
<evidence type="ECO:0000313" key="2">
    <source>
        <dbReference type="Proteomes" id="UP001142648"/>
    </source>
</evidence>
<sequence>MLTVIDGTGDANGLTYRRNMTGGMCDRLAKAYKGRYYRGPVLDGHDTFDIAESAYRDIRADAALGRQPLFLAGHSRGGAAVIRVAQWLKRDGVSVEAMFLYDAVDRTFNPFVDVQIVPSNVKRVYHARRSGEIVDYFSKAAEDTAKELRVFLLKKGHKSREVEDKRKLAQKYGRLDDAMKLRMRSSNGFFESPSIDFGNCGVGLEDNPKGYKEEFFLGSHGAIGGSFIGAQDGAWQNPADALLFQQIANADKAAVSSVSAWMAKAFDETALKLHGGVRTEAR</sequence>
<name>A0A9X3AKN6_9SPHN</name>
<evidence type="ECO:0000313" key="1">
    <source>
        <dbReference type="EMBL" id="MCT2558619.1"/>
    </source>
</evidence>
<gene>
    <name evidence="1" type="ORF">N0B51_06465</name>
</gene>
<comment type="caution">
    <text evidence="1">The sequence shown here is derived from an EMBL/GenBank/DDBJ whole genome shotgun (WGS) entry which is preliminary data.</text>
</comment>
<organism evidence="1 2">
    <name type="scientific">Tsuneonella litorea</name>
    <dbReference type="NCBI Taxonomy" id="2976475"/>
    <lineage>
        <taxon>Bacteria</taxon>
        <taxon>Pseudomonadati</taxon>
        <taxon>Pseudomonadota</taxon>
        <taxon>Alphaproteobacteria</taxon>
        <taxon>Sphingomonadales</taxon>
        <taxon>Erythrobacteraceae</taxon>
        <taxon>Tsuneonella</taxon>
    </lineage>
</organism>
<dbReference type="EMBL" id="JAOAMV010000002">
    <property type="protein sequence ID" value="MCT2558619.1"/>
    <property type="molecule type" value="Genomic_DNA"/>
</dbReference>